<dbReference type="InterPro" id="IPR041662">
    <property type="entry name" value="SusD-like_2"/>
</dbReference>
<gene>
    <name evidence="1" type="ORF">DFQ07_0382</name>
</gene>
<keyword evidence="2" id="KW-1185">Reference proteome</keyword>
<dbReference type="EMBL" id="SNYH01000001">
    <property type="protein sequence ID" value="TDQ30047.1"/>
    <property type="molecule type" value="Genomic_DNA"/>
</dbReference>
<dbReference type="Pfam" id="PF12771">
    <property type="entry name" value="SusD-like_2"/>
    <property type="match status" value="1"/>
</dbReference>
<dbReference type="PROSITE" id="PS51257">
    <property type="entry name" value="PROKAR_LIPOPROTEIN"/>
    <property type="match status" value="1"/>
</dbReference>
<name>A0A4R6TKK6_9FLAO</name>
<proteinExistence type="predicted"/>
<accession>A0A4R6TKK6</accession>
<evidence type="ECO:0000313" key="2">
    <source>
        <dbReference type="Proteomes" id="UP000295390"/>
    </source>
</evidence>
<organism evidence="1 2">
    <name type="scientific">Tenacibaculum caenipelagi</name>
    <dbReference type="NCBI Taxonomy" id="1325435"/>
    <lineage>
        <taxon>Bacteria</taxon>
        <taxon>Pseudomonadati</taxon>
        <taxon>Bacteroidota</taxon>
        <taxon>Flavobacteriia</taxon>
        <taxon>Flavobacteriales</taxon>
        <taxon>Flavobacteriaceae</taxon>
        <taxon>Tenacibaculum</taxon>
    </lineage>
</organism>
<sequence>MKKIILAITTLLFITSCSDNLERYNVDPKNPIDVDPAFMLSYAQYNLAKQMGDVDYNANVSRLWANYATQTTYIQESSYDAANRDIGGTIWDNIYTENLLELSKAKATIATQEVTAAELPAKNNKLAVITILETYAYQYLVDNFGDVPFTEALDINNVTPKYDDDQFIYTAITANLEDAISKITTGADSFGSADLIYGGDMTKWSKFANTLLLKIGTRLSDVNPSEASRLINAAVSGGVFTSNADNPKFIYTGVQPYINPVYDYFVVDSRNSDFVATENFIALLDGMSDPRIDVYYDDNIAGGMVGGVYGAAGNAYDLLTHFNPAWTDNNVEPTTLLEYSTVCFELAEAVERGFISGIAANYYNAGVTASFNELGIGGDAAAYLILNPYNAANWEQSIGIQKYISLFHNAHEAWTEARRTGIPQLATAASNGVANPKRMIYPVEEVLINTTNYNAASTNIGGDATTSAIFWDVD</sequence>
<dbReference type="SUPFAM" id="SSF48452">
    <property type="entry name" value="TPR-like"/>
    <property type="match status" value="1"/>
</dbReference>
<dbReference type="RefSeq" id="WP_133534570.1">
    <property type="nucleotide sequence ID" value="NZ_SNYH01000001.1"/>
</dbReference>
<dbReference type="OrthoDB" id="725917at2"/>
<dbReference type="InterPro" id="IPR011990">
    <property type="entry name" value="TPR-like_helical_dom_sf"/>
</dbReference>
<protein>
    <submittedName>
        <fullName evidence="1">SusD-like starch-binding protein associating with outer membrane</fullName>
    </submittedName>
</protein>
<comment type="caution">
    <text evidence="1">The sequence shown here is derived from an EMBL/GenBank/DDBJ whole genome shotgun (WGS) entry which is preliminary data.</text>
</comment>
<dbReference type="AlphaFoldDB" id="A0A4R6TKK6"/>
<reference evidence="1 2" key="1">
    <citation type="submission" date="2019-03" db="EMBL/GenBank/DDBJ databases">
        <title>Genomic Encyclopedia of Type Strains, Phase III (KMG-III): the genomes of soil and plant-associated and newly described type strains.</title>
        <authorList>
            <person name="Whitman W."/>
        </authorList>
    </citation>
    <scope>NUCLEOTIDE SEQUENCE [LARGE SCALE GENOMIC DNA]</scope>
    <source>
        <strain evidence="1 2">CECT 8283</strain>
    </source>
</reference>
<dbReference type="Gene3D" id="1.25.40.390">
    <property type="match status" value="1"/>
</dbReference>
<dbReference type="Proteomes" id="UP000295390">
    <property type="component" value="Unassembled WGS sequence"/>
</dbReference>
<evidence type="ECO:0000313" key="1">
    <source>
        <dbReference type="EMBL" id="TDQ30047.1"/>
    </source>
</evidence>